<proteinExistence type="inferred from homology"/>
<dbReference type="EC" id="2.7.1.40" evidence="4"/>
<evidence type="ECO:0000256" key="12">
    <source>
        <dbReference type="ARBA" id="ARBA00023317"/>
    </source>
</evidence>
<feature type="non-terminal residue" evidence="14">
    <location>
        <position position="152"/>
    </location>
</feature>
<evidence type="ECO:0000256" key="7">
    <source>
        <dbReference type="ARBA" id="ARBA00022741"/>
    </source>
</evidence>
<dbReference type="SUPFAM" id="SSF50800">
    <property type="entry name" value="PK beta-barrel domain-like"/>
    <property type="match status" value="1"/>
</dbReference>
<comment type="caution">
    <text evidence="14">The sequence shown here is derived from an EMBL/GenBank/DDBJ whole genome shotgun (WGS) entry which is preliminary data.</text>
</comment>
<dbReference type="Pfam" id="PF00224">
    <property type="entry name" value="PK"/>
    <property type="match status" value="1"/>
</dbReference>
<dbReference type="GO" id="GO:0005524">
    <property type="term" value="F:ATP binding"/>
    <property type="evidence" value="ECO:0007669"/>
    <property type="project" value="UniProtKB-KW"/>
</dbReference>
<dbReference type="EMBL" id="BDIP01008854">
    <property type="protein sequence ID" value="GCA64860.1"/>
    <property type="molecule type" value="Genomic_DNA"/>
</dbReference>
<evidence type="ECO:0000256" key="8">
    <source>
        <dbReference type="ARBA" id="ARBA00022777"/>
    </source>
</evidence>
<evidence type="ECO:0000256" key="11">
    <source>
        <dbReference type="ARBA" id="ARBA00023152"/>
    </source>
</evidence>
<evidence type="ECO:0000256" key="5">
    <source>
        <dbReference type="ARBA" id="ARBA00022679"/>
    </source>
</evidence>
<feature type="non-terminal residue" evidence="14">
    <location>
        <position position="1"/>
    </location>
</feature>
<comment type="pathway">
    <text evidence="2">Carbohydrate degradation; glycolysis; pyruvate from D-glyceraldehyde 3-phosphate: step 5/5.</text>
</comment>
<evidence type="ECO:0000256" key="10">
    <source>
        <dbReference type="ARBA" id="ARBA00022842"/>
    </source>
</evidence>
<evidence type="ECO:0000256" key="2">
    <source>
        <dbReference type="ARBA" id="ARBA00004997"/>
    </source>
</evidence>
<accession>A0A391NWD8</accession>
<dbReference type="Gene3D" id="3.20.20.60">
    <property type="entry name" value="Phosphoenolpyruvate-binding domains"/>
    <property type="match status" value="1"/>
</dbReference>
<keyword evidence="11" id="KW-0324">Glycolysis</keyword>
<protein>
    <recommendedName>
        <fullName evidence="4">pyruvate kinase</fullName>
        <ecNumber evidence="4">2.7.1.40</ecNumber>
    </recommendedName>
</protein>
<comment type="similarity">
    <text evidence="3">Belongs to the pyruvate kinase family.</text>
</comment>
<dbReference type="InterPro" id="IPR001697">
    <property type="entry name" value="Pyr_Knase"/>
</dbReference>
<dbReference type="UniPathway" id="UPA00109">
    <property type="reaction ID" value="UER00188"/>
</dbReference>
<keyword evidence="15" id="KW-1185">Reference proteome</keyword>
<name>A0A391NWD8_9EUKA</name>
<dbReference type="InterPro" id="IPR015793">
    <property type="entry name" value="Pyrv_Knase_brl"/>
</dbReference>
<keyword evidence="7" id="KW-0547">Nucleotide-binding</keyword>
<feature type="domain" description="Pyruvate kinase barrel" evidence="13">
    <location>
        <begin position="1"/>
        <end position="152"/>
    </location>
</feature>
<evidence type="ECO:0000256" key="3">
    <source>
        <dbReference type="ARBA" id="ARBA00008663"/>
    </source>
</evidence>
<dbReference type="GO" id="GO:0000287">
    <property type="term" value="F:magnesium ion binding"/>
    <property type="evidence" value="ECO:0007669"/>
    <property type="project" value="InterPro"/>
</dbReference>
<dbReference type="GO" id="GO:0004743">
    <property type="term" value="F:pyruvate kinase activity"/>
    <property type="evidence" value="ECO:0007669"/>
    <property type="project" value="UniProtKB-EC"/>
</dbReference>
<dbReference type="InterPro" id="IPR040442">
    <property type="entry name" value="Pyrv_kinase-like_dom_sf"/>
</dbReference>
<dbReference type="Gene3D" id="2.40.33.10">
    <property type="entry name" value="PK beta-barrel domain-like"/>
    <property type="match status" value="1"/>
</dbReference>
<keyword evidence="10" id="KW-0460">Magnesium</keyword>
<keyword evidence="6" id="KW-0479">Metal-binding</keyword>
<evidence type="ECO:0000256" key="4">
    <source>
        <dbReference type="ARBA" id="ARBA00012142"/>
    </source>
</evidence>
<dbReference type="PANTHER" id="PTHR11817">
    <property type="entry name" value="PYRUVATE KINASE"/>
    <property type="match status" value="1"/>
</dbReference>
<evidence type="ECO:0000256" key="6">
    <source>
        <dbReference type="ARBA" id="ARBA00022723"/>
    </source>
</evidence>
<evidence type="ECO:0000313" key="15">
    <source>
        <dbReference type="Proteomes" id="UP000265618"/>
    </source>
</evidence>
<organism evidence="14 15">
    <name type="scientific">Kipferlia bialata</name>
    <dbReference type="NCBI Taxonomy" id="797122"/>
    <lineage>
        <taxon>Eukaryota</taxon>
        <taxon>Metamonada</taxon>
        <taxon>Carpediemonas-like organisms</taxon>
        <taxon>Kipferlia</taxon>
    </lineage>
</organism>
<gene>
    <name evidence="14" type="ORF">KIPB_015590</name>
</gene>
<dbReference type="SUPFAM" id="SSF51621">
    <property type="entry name" value="Phosphoenolpyruvate/pyruvate domain"/>
    <property type="match status" value="1"/>
</dbReference>
<keyword evidence="5" id="KW-0808">Transferase</keyword>
<dbReference type="GO" id="GO:0016301">
    <property type="term" value="F:kinase activity"/>
    <property type="evidence" value="ECO:0007669"/>
    <property type="project" value="UniProtKB-KW"/>
</dbReference>
<keyword evidence="9" id="KW-0067">ATP-binding</keyword>
<dbReference type="FunFam" id="2.40.33.10:FF:000001">
    <property type="entry name" value="Pyruvate kinase"/>
    <property type="match status" value="1"/>
</dbReference>
<dbReference type="InterPro" id="IPR015813">
    <property type="entry name" value="Pyrv/PenolPyrv_kinase-like_dom"/>
</dbReference>
<dbReference type="AlphaFoldDB" id="A0A391NWD8"/>
<evidence type="ECO:0000313" key="14">
    <source>
        <dbReference type="EMBL" id="GCA64860.1"/>
    </source>
</evidence>
<keyword evidence="12 14" id="KW-0670">Pyruvate</keyword>
<sequence>IVATIGPASSPADKLRELYEAGVDTFRLNFSHGTHAEHKVVYDNIRALEEEIGGDTHIGIVADMQGPKLRIGCFENKAKVQLEDGQTFTLHLDDRPGDNTHVQLNHPEIYEAVEPGDMLLCNDGYVRVKVVSCTSDTIVTEVVLGGELSDHK</sequence>
<keyword evidence="8 14" id="KW-0418">Kinase</keyword>
<dbReference type="InterPro" id="IPR015806">
    <property type="entry name" value="Pyrv_Knase_insert_dom_sf"/>
</dbReference>
<evidence type="ECO:0000256" key="1">
    <source>
        <dbReference type="ARBA" id="ARBA00001958"/>
    </source>
</evidence>
<evidence type="ECO:0000256" key="9">
    <source>
        <dbReference type="ARBA" id="ARBA00022840"/>
    </source>
</evidence>
<reference evidence="14 15" key="1">
    <citation type="journal article" date="2018" name="PLoS ONE">
        <title>The draft genome of Kipferlia bialata reveals reductive genome evolution in fornicate parasites.</title>
        <authorList>
            <person name="Tanifuji G."/>
            <person name="Takabayashi S."/>
            <person name="Kume K."/>
            <person name="Takagi M."/>
            <person name="Nakayama T."/>
            <person name="Kamikawa R."/>
            <person name="Inagaki Y."/>
            <person name="Hashimoto T."/>
        </authorList>
    </citation>
    <scope>NUCLEOTIDE SEQUENCE [LARGE SCALE GENOMIC DNA]</scope>
    <source>
        <strain evidence="14">NY0173</strain>
    </source>
</reference>
<dbReference type="Proteomes" id="UP000265618">
    <property type="component" value="Unassembled WGS sequence"/>
</dbReference>
<dbReference type="OrthoDB" id="108365at2759"/>
<dbReference type="InterPro" id="IPR011037">
    <property type="entry name" value="Pyrv_Knase-like_insert_dom_sf"/>
</dbReference>
<evidence type="ECO:0000259" key="13">
    <source>
        <dbReference type="Pfam" id="PF00224"/>
    </source>
</evidence>
<dbReference type="GO" id="GO:0030955">
    <property type="term" value="F:potassium ion binding"/>
    <property type="evidence" value="ECO:0007669"/>
    <property type="project" value="InterPro"/>
</dbReference>
<comment type="cofactor">
    <cofactor evidence="1">
        <name>K(+)</name>
        <dbReference type="ChEBI" id="CHEBI:29103"/>
    </cofactor>
</comment>